<dbReference type="GO" id="GO:0052572">
    <property type="term" value="P:response to host immune response"/>
    <property type="evidence" value="ECO:0007669"/>
    <property type="project" value="TreeGrafter"/>
</dbReference>
<evidence type="ECO:0000259" key="3">
    <source>
        <dbReference type="Pfam" id="PF12484"/>
    </source>
</evidence>
<dbReference type="RefSeq" id="WP_065161309.1">
    <property type="nucleotide sequence ID" value="NZ_LZLQ01000154.1"/>
</dbReference>
<protein>
    <recommendedName>
        <fullName evidence="6">PPE family protein</fullName>
    </recommendedName>
</protein>
<reference evidence="5" key="1">
    <citation type="submission" date="2016-06" db="EMBL/GenBank/DDBJ databases">
        <authorList>
            <person name="Sutton G."/>
            <person name="Brinkac L."/>
            <person name="Sanka R."/>
            <person name="Adams M."/>
            <person name="Lau E."/>
            <person name="Garcia-Basteiro A."/>
            <person name="Lopez-Varela E."/>
            <person name="Palencia S."/>
        </authorList>
    </citation>
    <scope>NUCLEOTIDE SEQUENCE [LARGE SCALE GENOMIC DNA]</scope>
    <source>
        <strain evidence="5">1245139.5</strain>
    </source>
</reference>
<dbReference type="InterPro" id="IPR022171">
    <property type="entry name" value="PPE_C"/>
</dbReference>
<evidence type="ECO:0000256" key="1">
    <source>
        <dbReference type="ARBA" id="ARBA00010652"/>
    </source>
</evidence>
<comment type="similarity">
    <text evidence="1">Belongs to the mycobacterial PPE family.</text>
</comment>
<gene>
    <name evidence="4" type="ORF">A5636_16430</name>
</gene>
<dbReference type="AlphaFoldDB" id="A0A1A3MNW6"/>
<dbReference type="InterPro" id="IPR000030">
    <property type="entry name" value="PPE_dom"/>
</dbReference>
<evidence type="ECO:0008006" key="6">
    <source>
        <dbReference type="Google" id="ProtNLM"/>
    </source>
</evidence>
<evidence type="ECO:0000313" key="5">
    <source>
        <dbReference type="Proteomes" id="UP000093629"/>
    </source>
</evidence>
<evidence type="ECO:0000259" key="2">
    <source>
        <dbReference type="Pfam" id="PF00823"/>
    </source>
</evidence>
<feature type="domain" description="PPE family C-terminal" evidence="3">
    <location>
        <begin position="304"/>
        <end position="379"/>
    </location>
</feature>
<dbReference type="FunFam" id="1.20.1260.20:FF:000001">
    <property type="entry name" value="PPE family protein PPE41"/>
    <property type="match status" value="1"/>
</dbReference>
<comment type="caution">
    <text evidence="4">The sequence shown here is derived from an EMBL/GenBank/DDBJ whole genome shotgun (WGS) entry which is preliminary data.</text>
</comment>
<dbReference type="PANTHER" id="PTHR46766:SF1">
    <property type="entry name" value="GLUTAMINE-RICH PROTEIN 2"/>
    <property type="match status" value="1"/>
</dbReference>
<name>A0A1A3MNW6_MYCAS</name>
<proteinExistence type="inferred from homology"/>
<evidence type="ECO:0000313" key="4">
    <source>
        <dbReference type="EMBL" id="OBK09892.1"/>
    </source>
</evidence>
<dbReference type="Pfam" id="PF00823">
    <property type="entry name" value="PPE"/>
    <property type="match status" value="1"/>
</dbReference>
<dbReference type="PANTHER" id="PTHR46766">
    <property type="entry name" value="GLUTAMINE-RICH PROTEIN 2"/>
    <property type="match status" value="1"/>
</dbReference>
<dbReference type="Gene3D" id="1.20.1260.20">
    <property type="entry name" value="PPE superfamily"/>
    <property type="match status" value="1"/>
</dbReference>
<keyword evidence="5" id="KW-1185">Reference proteome</keyword>
<dbReference type="Pfam" id="PF12484">
    <property type="entry name" value="PPE-SVP"/>
    <property type="match status" value="1"/>
</dbReference>
<dbReference type="SUPFAM" id="SSF140459">
    <property type="entry name" value="PE/PPE dimer-like"/>
    <property type="match status" value="1"/>
</dbReference>
<accession>A0A1A3MNW6</accession>
<dbReference type="OrthoDB" id="4752888at2"/>
<organism evidence="4 5">
    <name type="scientific">Mycobacterium asiaticum</name>
    <dbReference type="NCBI Taxonomy" id="1790"/>
    <lineage>
        <taxon>Bacteria</taxon>
        <taxon>Bacillati</taxon>
        <taxon>Actinomycetota</taxon>
        <taxon>Actinomycetes</taxon>
        <taxon>Mycobacteriales</taxon>
        <taxon>Mycobacteriaceae</taxon>
        <taxon>Mycobacterium</taxon>
    </lineage>
</organism>
<sequence length="382" mass="37385">MDFGSLPPEINSARMYAGAGAAPMMAAAAAWNGLAVELNTTADSFESVIAQLTTEQWMGPASLSMAAAAQPFLVWLTSTAESTALAGSQAMASAAAFEAAYAMTVPPAEVAANRALLAMLVATNVLGQNTPAIAATEAQYGQMWAQDALAMYGYAASSAVAGRLNPLAAPAQTTNPAGIVNQAAAVSQAAASSSVQQVGLTNLINTVPESVMSLASPAAATAAPLDAITQDITDLLGSDLVEEAIDGAINTGAWFTTAGIVTGVFLQHTLNTLPAVGAAGLGPAGAAALAGTAAPLEAAVTPLMGAASSVGGLSVPAGWSTATPATAAAATVANGSGWSVPEDATPVAGIPGAPGMAATKGAGSYAGPRYGFKPVVMPKVVV</sequence>
<feature type="domain" description="PPE" evidence="2">
    <location>
        <begin position="2"/>
        <end position="164"/>
    </location>
</feature>
<dbReference type="InterPro" id="IPR038332">
    <property type="entry name" value="PPE_sf"/>
</dbReference>
<dbReference type="EMBL" id="LZLQ01000154">
    <property type="protein sequence ID" value="OBK09892.1"/>
    <property type="molecule type" value="Genomic_DNA"/>
</dbReference>
<dbReference type="Proteomes" id="UP000093629">
    <property type="component" value="Unassembled WGS sequence"/>
</dbReference>